<evidence type="ECO:0000313" key="2">
    <source>
        <dbReference type="EMBL" id="KIM55787.1"/>
    </source>
</evidence>
<proteinExistence type="predicted"/>
<accession>A0A0C2ZTA7</accession>
<reference evidence="2 3" key="1">
    <citation type="submission" date="2014-04" db="EMBL/GenBank/DDBJ databases">
        <authorList>
            <consortium name="DOE Joint Genome Institute"/>
            <person name="Kuo A."/>
            <person name="Kohler A."/>
            <person name="Nagy L.G."/>
            <person name="Floudas D."/>
            <person name="Copeland A."/>
            <person name="Barry K.W."/>
            <person name="Cichocki N."/>
            <person name="Veneault-Fourrey C."/>
            <person name="LaButti K."/>
            <person name="Lindquist E.A."/>
            <person name="Lipzen A."/>
            <person name="Lundell T."/>
            <person name="Morin E."/>
            <person name="Murat C."/>
            <person name="Sun H."/>
            <person name="Tunlid A."/>
            <person name="Henrissat B."/>
            <person name="Grigoriev I.V."/>
            <person name="Hibbett D.S."/>
            <person name="Martin F."/>
            <person name="Nordberg H.P."/>
            <person name="Cantor M.N."/>
            <person name="Hua S.X."/>
        </authorList>
    </citation>
    <scope>NUCLEOTIDE SEQUENCE [LARGE SCALE GENOMIC DNA]</scope>
    <source>
        <strain evidence="2 3">Foug A</strain>
    </source>
</reference>
<feature type="compositionally biased region" description="Acidic residues" evidence="1">
    <location>
        <begin position="453"/>
        <end position="462"/>
    </location>
</feature>
<name>A0A0C2ZTA7_9AGAM</name>
<keyword evidence="3" id="KW-1185">Reference proteome</keyword>
<sequence>MVKIPKLAKDGQNWKIYHAKFLEVAATFDCLEVLAGRPYEGEDWDGCNALLCCTFMESVPPSIYFKIRHRTAHENFKYLVKRFRDSEPIPCANELQCAGTAAAVETPENYPTSDEEDLSNSKALTRGTEDVDNRNVGHQDPRTSFEASAQGTSAKCIEMTPVVLESTLHESQDQLQDSLQATPYACEQEAVDSIVTAGRTNGTAKMAKPNVTDVDGKAALGRDLVERRSGIAKEDIPFANGLPLEGEWTVNPSGERDMSMRASVGGTDSNAGRKVEPVDTPNELEQLMTMSIEPDDADGGGILIERSGCFELPNGWVKWPCEWVKGPDVVSHGDEVSSYLGVRDAKRLVLETDGARNHADTLATRTEPHSVETHVILPANEMQNVRMHRIRWKLQDSSYTLENETPEPIRRWRKVSVEDTDAEDADQVIAPNLERAGEAIAPNVGETARNGDGDGDSDDGDVDGATSSGDINSNQVEEVLLAVESQYMCQGRRTRNSDLPMLSEPPIQPTERPYGLVRCCHRCGRIKPEPINVSQTPKVKKTYHGRANAAQPPENSLKCPHRVIGLVRRRWRRGWIEIASVKLEIERVSAKIVQEGETAYLGRAHTAQPPGYHSKRRQEVHGPWCRHGRIKIEPVKVKIEHLNVSQVPEVETTYRIRVSTAQPRGTPSKCFHWVIGPWR</sequence>
<dbReference type="HOGENOM" id="CLU_018595_0_0_1"/>
<feature type="region of interest" description="Disordered" evidence="1">
    <location>
        <begin position="106"/>
        <end position="151"/>
    </location>
</feature>
<organism evidence="2 3">
    <name type="scientific">Scleroderma citrinum Foug A</name>
    <dbReference type="NCBI Taxonomy" id="1036808"/>
    <lineage>
        <taxon>Eukaryota</taxon>
        <taxon>Fungi</taxon>
        <taxon>Dikarya</taxon>
        <taxon>Basidiomycota</taxon>
        <taxon>Agaricomycotina</taxon>
        <taxon>Agaricomycetes</taxon>
        <taxon>Agaricomycetidae</taxon>
        <taxon>Boletales</taxon>
        <taxon>Sclerodermatineae</taxon>
        <taxon>Sclerodermataceae</taxon>
        <taxon>Scleroderma</taxon>
    </lineage>
</organism>
<evidence type="ECO:0000313" key="3">
    <source>
        <dbReference type="Proteomes" id="UP000053989"/>
    </source>
</evidence>
<dbReference type="EMBL" id="KN822127">
    <property type="protein sequence ID" value="KIM55787.1"/>
    <property type="molecule type" value="Genomic_DNA"/>
</dbReference>
<evidence type="ECO:0000256" key="1">
    <source>
        <dbReference type="SAM" id="MobiDB-lite"/>
    </source>
</evidence>
<reference evidence="3" key="2">
    <citation type="submission" date="2015-01" db="EMBL/GenBank/DDBJ databases">
        <title>Evolutionary Origins and Diversification of the Mycorrhizal Mutualists.</title>
        <authorList>
            <consortium name="DOE Joint Genome Institute"/>
            <consortium name="Mycorrhizal Genomics Consortium"/>
            <person name="Kohler A."/>
            <person name="Kuo A."/>
            <person name="Nagy L.G."/>
            <person name="Floudas D."/>
            <person name="Copeland A."/>
            <person name="Barry K.W."/>
            <person name="Cichocki N."/>
            <person name="Veneault-Fourrey C."/>
            <person name="LaButti K."/>
            <person name="Lindquist E.A."/>
            <person name="Lipzen A."/>
            <person name="Lundell T."/>
            <person name="Morin E."/>
            <person name="Murat C."/>
            <person name="Riley R."/>
            <person name="Ohm R."/>
            <person name="Sun H."/>
            <person name="Tunlid A."/>
            <person name="Henrissat B."/>
            <person name="Grigoriev I.V."/>
            <person name="Hibbett D.S."/>
            <person name="Martin F."/>
        </authorList>
    </citation>
    <scope>NUCLEOTIDE SEQUENCE [LARGE SCALE GENOMIC DNA]</scope>
    <source>
        <strain evidence="3">Foug A</strain>
    </source>
</reference>
<dbReference type="Proteomes" id="UP000053989">
    <property type="component" value="Unassembled WGS sequence"/>
</dbReference>
<feature type="region of interest" description="Disordered" evidence="1">
    <location>
        <begin position="435"/>
        <end position="475"/>
    </location>
</feature>
<feature type="compositionally biased region" description="Basic and acidic residues" evidence="1">
    <location>
        <begin position="127"/>
        <end position="143"/>
    </location>
</feature>
<dbReference type="OrthoDB" id="10575993at2759"/>
<dbReference type="InParanoid" id="A0A0C2ZTA7"/>
<dbReference type="AlphaFoldDB" id="A0A0C2ZTA7"/>
<protein>
    <submittedName>
        <fullName evidence="2">Uncharacterized protein</fullName>
    </submittedName>
</protein>
<gene>
    <name evidence="2" type="ORF">SCLCIDRAFT_30049</name>
</gene>